<dbReference type="Gene3D" id="3.40.710.10">
    <property type="entry name" value="DD-peptidase/beta-lactamase superfamily"/>
    <property type="match status" value="1"/>
</dbReference>
<evidence type="ECO:0000256" key="6">
    <source>
        <dbReference type="ARBA" id="ARBA00022676"/>
    </source>
</evidence>
<evidence type="ECO:0000256" key="5">
    <source>
        <dbReference type="ARBA" id="ARBA00022670"/>
    </source>
</evidence>
<reference evidence="16" key="1">
    <citation type="journal article" date="2019" name="Int. J. Syst. Evol. Microbiol.">
        <title>The Global Catalogue of Microorganisms (GCM) 10K type strain sequencing project: providing services to taxonomists for standard genome sequencing and annotation.</title>
        <authorList>
            <consortium name="The Broad Institute Genomics Platform"/>
            <consortium name="The Broad Institute Genome Sequencing Center for Infectious Disease"/>
            <person name="Wu L."/>
            <person name="Ma J."/>
        </authorList>
    </citation>
    <scope>NUCLEOTIDE SEQUENCE [LARGE SCALE GENOMIC DNA]</scope>
    <source>
        <strain evidence="16">CGMCC 1.19062</strain>
    </source>
</reference>
<dbReference type="InterPro" id="IPR023346">
    <property type="entry name" value="Lysozyme-like_dom_sf"/>
</dbReference>
<dbReference type="Proteomes" id="UP001597295">
    <property type="component" value="Unassembled WGS sequence"/>
</dbReference>
<dbReference type="InterPro" id="IPR012338">
    <property type="entry name" value="Beta-lactam/transpept-like"/>
</dbReference>
<dbReference type="EC" id="2.4.99.28" evidence="10"/>
<comment type="similarity">
    <text evidence="2">In the C-terminal section; belongs to the transpeptidase family.</text>
</comment>
<dbReference type="SUPFAM" id="SSF53955">
    <property type="entry name" value="Lysozyme-like"/>
    <property type="match status" value="1"/>
</dbReference>
<evidence type="ECO:0000256" key="7">
    <source>
        <dbReference type="ARBA" id="ARBA00022679"/>
    </source>
</evidence>
<feature type="transmembrane region" description="Helical" evidence="12">
    <location>
        <begin position="12"/>
        <end position="34"/>
    </location>
</feature>
<gene>
    <name evidence="15" type="ORF">ACFSM5_20970</name>
</gene>
<evidence type="ECO:0000256" key="1">
    <source>
        <dbReference type="ARBA" id="ARBA00004752"/>
    </source>
</evidence>
<dbReference type="InterPro" id="IPR001264">
    <property type="entry name" value="Glyco_trans_51"/>
</dbReference>
<keyword evidence="12" id="KW-1133">Transmembrane helix</keyword>
<proteinExistence type="inferred from homology"/>
<keyword evidence="12" id="KW-0472">Membrane</keyword>
<dbReference type="PANTHER" id="PTHR32282:SF33">
    <property type="entry name" value="PEPTIDOGLYCAN GLYCOSYLTRANSFERASE"/>
    <property type="match status" value="1"/>
</dbReference>
<evidence type="ECO:0000256" key="2">
    <source>
        <dbReference type="ARBA" id="ARBA00007090"/>
    </source>
</evidence>
<dbReference type="RefSeq" id="WP_379878673.1">
    <property type="nucleotide sequence ID" value="NZ_JBHUIP010000016.1"/>
</dbReference>
<comment type="similarity">
    <text evidence="3">In the N-terminal section; belongs to the glycosyltransferase 51 family.</text>
</comment>
<dbReference type="NCBIfam" id="TIGR02074">
    <property type="entry name" value="PBP_1a_fam"/>
    <property type="match status" value="1"/>
</dbReference>
<evidence type="ECO:0000259" key="13">
    <source>
        <dbReference type="Pfam" id="PF00905"/>
    </source>
</evidence>
<feature type="domain" description="Glycosyl transferase family 51" evidence="14">
    <location>
        <begin position="66"/>
        <end position="232"/>
    </location>
</feature>
<keyword evidence="6 15" id="KW-0328">Glycosyltransferase</keyword>
<keyword evidence="16" id="KW-1185">Reference proteome</keyword>
<keyword evidence="5" id="KW-0645">Protease</keyword>
<keyword evidence="7 15" id="KW-0808">Transferase</keyword>
<evidence type="ECO:0000256" key="4">
    <source>
        <dbReference type="ARBA" id="ARBA00022645"/>
    </source>
</evidence>
<name>A0ABW5DW82_9PROT</name>
<dbReference type="SUPFAM" id="SSF56601">
    <property type="entry name" value="beta-lactamase/transpeptidase-like"/>
    <property type="match status" value="1"/>
</dbReference>
<dbReference type="InterPro" id="IPR050396">
    <property type="entry name" value="Glycosyltr_51/Transpeptidase"/>
</dbReference>
<dbReference type="PANTHER" id="PTHR32282">
    <property type="entry name" value="BINDING PROTEIN TRANSPEPTIDASE, PUTATIVE-RELATED"/>
    <property type="match status" value="1"/>
</dbReference>
<dbReference type="GO" id="GO:0016757">
    <property type="term" value="F:glycosyltransferase activity"/>
    <property type="evidence" value="ECO:0007669"/>
    <property type="project" value="UniProtKB-KW"/>
</dbReference>
<keyword evidence="12" id="KW-0812">Transmembrane</keyword>
<dbReference type="Pfam" id="PF00912">
    <property type="entry name" value="Transgly"/>
    <property type="match status" value="1"/>
</dbReference>
<comment type="caution">
    <text evidence="15">The sequence shown here is derived from an EMBL/GenBank/DDBJ whole genome shotgun (WGS) entry which is preliminary data.</text>
</comment>
<keyword evidence="8" id="KW-0378">Hydrolase</keyword>
<keyword evidence="9" id="KW-0511">Multifunctional enzyme</keyword>
<evidence type="ECO:0000256" key="9">
    <source>
        <dbReference type="ARBA" id="ARBA00023268"/>
    </source>
</evidence>
<dbReference type="InterPro" id="IPR001460">
    <property type="entry name" value="PCN-bd_Tpept"/>
</dbReference>
<comment type="catalytic activity">
    <reaction evidence="11">
        <text>[GlcNAc-(1-&gt;4)-Mur2Ac(oyl-L-Ala-gamma-D-Glu-L-Lys-D-Ala-D-Ala)](n)-di-trans,octa-cis-undecaprenyl diphosphate + beta-D-GlcNAc-(1-&gt;4)-Mur2Ac(oyl-L-Ala-gamma-D-Glu-L-Lys-D-Ala-D-Ala)-di-trans,octa-cis-undecaprenyl diphosphate = [GlcNAc-(1-&gt;4)-Mur2Ac(oyl-L-Ala-gamma-D-Glu-L-Lys-D-Ala-D-Ala)](n+1)-di-trans,octa-cis-undecaprenyl diphosphate + di-trans,octa-cis-undecaprenyl diphosphate + H(+)</text>
        <dbReference type="Rhea" id="RHEA:23708"/>
        <dbReference type="Rhea" id="RHEA-COMP:9602"/>
        <dbReference type="Rhea" id="RHEA-COMP:9603"/>
        <dbReference type="ChEBI" id="CHEBI:15378"/>
        <dbReference type="ChEBI" id="CHEBI:58405"/>
        <dbReference type="ChEBI" id="CHEBI:60033"/>
        <dbReference type="ChEBI" id="CHEBI:78435"/>
        <dbReference type="EC" id="2.4.99.28"/>
    </reaction>
</comment>
<organism evidence="15 16">
    <name type="scientific">Lacibacterium aquatile</name>
    <dbReference type="NCBI Taxonomy" id="1168082"/>
    <lineage>
        <taxon>Bacteria</taxon>
        <taxon>Pseudomonadati</taxon>
        <taxon>Pseudomonadota</taxon>
        <taxon>Alphaproteobacteria</taxon>
        <taxon>Rhodospirillales</taxon>
        <taxon>Rhodospirillaceae</taxon>
    </lineage>
</organism>
<evidence type="ECO:0000259" key="14">
    <source>
        <dbReference type="Pfam" id="PF00912"/>
    </source>
</evidence>
<evidence type="ECO:0000256" key="11">
    <source>
        <dbReference type="ARBA" id="ARBA00049902"/>
    </source>
</evidence>
<feature type="domain" description="Penicillin-binding protein transpeptidase" evidence="13">
    <location>
        <begin position="317"/>
        <end position="548"/>
    </location>
</feature>
<dbReference type="Pfam" id="PF00905">
    <property type="entry name" value="Transpeptidase"/>
    <property type="match status" value="1"/>
</dbReference>
<protein>
    <recommendedName>
        <fullName evidence="10">peptidoglycan glycosyltransferase</fullName>
        <ecNumber evidence="10">2.4.99.28</ecNumber>
    </recommendedName>
</protein>
<evidence type="ECO:0000313" key="16">
    <source>
        <dbReference type="Proteomes" id="UP001597295"/>
    </source>
</evidence>
<evidence type="ECO:0000256" key="3">
    <source>
        <dbReference type="ARBA" id="ARBA00007739"/>
    </source>
</evidence>
<sequence length="584" mass="62920">MTKSRVLKFIAKWTLVVGIWSTIAVLAVVAFFALQLPPIDDLLAEDRKPGVTLLTRDGKVFANAGDFYGTPFTVSQLQPHTRDAILAIEDRRFYGHFGLDVIGLGRAVFVNLIQGRSAQGGSTITQQVAKNVFLTPEKSLKRKVQEALLALWLERKFTKDQILGIYLNRVYMGAGTYGIDAASQRYFGKPATRLSLYESAVIAGLVQAPTRLNPVRSPEAAATRARIVLRAMVAGDFIDEATAQSAAREELSLNRVAVSRPGRHFADWVAERISTLVSPDQDLVVVTTLDGTLQRRSEDRVEFLLASEGSKRKVSEGAAVILDRSGGILAMVGGRSYASSQFNRTTALRQPGSAFKPLVFLAALERGMSPSSLVLDAPIRIGTWTPENYTRRYHGEVTLADALAESLNTATVRLAQDVGIRNVIALARRLGLSSPLPANLATSLGAGEVSLLELTGAYAMVAAGGGAIEPYGILEIRNRAGVVLWQKPPPIRPEIIVEPSKMAEMDLMLQEVVRRGTGKAALGGGSQVAGKTGTTSDYRDAWFIGYNSENVGGVWLGNDNASPMDKVTGGDLPAKLWSGLMGND</sequence>
<keyword evidence="4" id="KW-0121">Carboxypeptidase</keyword>
<evidence type="ECO:0000256" key="12">
    <source>
        <dbReference type="SAM" id="Phobius"/>
    </source>
</evidence>
<dbReference type="EMBL" id="JBHUIP010000016">
    <property type="protein sequence ID" value="MFD2265388.1"/>
    <property type="molecule type" value="Genomic_DNA"/>
</dbReference>
<comment type="pathway">
    <text evidence="1">Cell wall biogenesis; peptidoglycan biosynthesis.</text>
</comment>
<dbReference type="InterPro" id="IPR036950">
    <property type="entry name" value="PBP_transglycosylase"/>
</dbReference>
<evidence type="ECO:0000313" key="15">
    <source>
        <dbReference type="EMBL" id="MFD2265388.1"/>
    </source>
</evidence>
<evidence type="ECO:0000256" key="8">
    <source>
        <dbReference type="ARBA" id="ARBA00022801"/>
    </source>
</evidence>
<accession>A0ABW5DW82</accession>
<evidence type="ECO:0000256" key="10">
    <source>
        <dbReference type="ARBA" id="ARBA00044770"/>
    </source>
</evidence>
<dbReference type="Gene3D" id="1.10.3810.10">
    <property type="entry name" value="Biosynthetic peptidoglycan transglycosylase-like"/>
    <property type="match status" value="1"/>
</dbReference>